<evidence type="ECO:0000313" key="3">
    <source>
        <dbReference type="EMBL" id="CAD8397571.1"/>
    </source>
</evidence>
<name>A0A7S0BMN7_9RHOD</name>
<dbReference type="GO" id="GO:0004065">
    <property type="term" value="F:arylsulfatase activity"/>
    <property type="evidence" value="ECO:0007669"/>
    <property type="project" value="TreeGrafter"/>
</dbReference>
<dbReference type="PANTHER" id="PTHR42693:SF33">
    <property type="entry name" value="ARYLSULFATASE"/>
    <property type="match status" value="1"/>
</dbReference>
<dbReference type="Gene3D" id="3.40.720.10">
    <property type="entry name" value="Alkaline Phosphatase, subunit A"/>
    <property type="match status" value="1"/>
</dbReference>
<dbReference type="EMBL" id="HBEK01013886">
    <property type="protein sequence ID" value="CAD8397571.1"/>
    <property type="molecule type" value="Transcribed_RNA"/>
</dbReference>
<organism evidence="3">
    <name type="scientific">Rhodosorus marinus</name>
    <dbReference type="NCBI Taxonomy" id="101924"/>
    <lineage>
        <taxon>Eukaryota</taxon>
        <taxon>Rhodophyta</taxon>
        <taxon>Stylonematophyceae</taxon>
        <taxon>Stylonematales</taxon>
        <taxon>Stylonemataceae</taxon>
        <taxon>Rhodosorus</taxon>
    </lineage>
</organism>
<reference evidence="3" key="1">
    <citation type="submission" date="2021-01" db="EMBL/GenBank/DDBJ databases">
        <authorList>
            <person name="Corre E."/>
            <person name="Pelletier E."/>
            <person name="Niang G."/>
            <person name="Scheremetjew M."/>
            <person name="Finn R."/>
            <person name="Kale V."/>
            <person name="Holt S."/>
            <person name="Cochrane G."/>
            <person name="Meng A."/>
            <person name="Brown T."/>
            <person name="Cohen L."/>
        </authorList>
    </citation>
    <scope>NUCLEOTIDE SEQUENCE</scope>
    <source>
        <strain evidence="3">UTEX LB 2760</strain>
    </source>
</reference>
<feature type="domain" description="Sulfatase N-terminal" evidence="2">
    <location>
        <begin position="17"/>
        <end position="193"/>
    </location>
</feature>
<dbReference type="AlphaFoldDB" id="A0A7S0BMN7"/>
<accession>A0A7S0BMN7</accession>
<gene>
    <name evidence="3" type="ORF">RMAR0315_LOCUS7560</name>
</gene>
<dbReference type="SUPFAM" id="SSF53649">
    <property type="entry name" value="Alkaline phosphatase-like"/>
    <property type="match status" value="1"/>
</dbReference>
<comment type="similarity">
    <text evidence="1">Belongs to the sulfatase family.</text>
</comment>
<evidence type="ECO:0000259" key="2">
    <source>
        <dbReference type="Pfam" id="PF00884"/>
    </source>
</evidence>
<proteinExistence type="inferred from homology"/>
<protein>
    <recommendedName>
        <fullName evidence="2">Sulfatase N-terminal domain-containing protein</fullName>
    </recommendedName>
</protein>
<dbReference type="InterPro" id="IPR000917">
    <property type="entry name" value="Sulfatase_N"/>
</dbReference>
<dbReference type="Pfam" id="PF00884">
    <property type="entry name" value="Sulfatase"/>
    <property type="match status" value="1"/>
</dbReference>
<evidence type="ECO:0000256" key="1">
    <source>
        <dbReference type="ARBA" id="ARBA00008779"/>
    </source>
</evidence>
<dbReference type="InterPro" id="IPR017850">
    <property type="entry name" value="Alkaline_phosphatase_core_sf"/>
</dbReference>
<dbReference type="PANTHER" id="PTHR42693">
    <property type="entry name" value="ARYLSULFATASE FAMILY MEMBER"/>
    <property type="match status" value="1"/>
</dbReference>
<dbReference type="InterPro" id="IPR050738">
    <property type="entry name" value="Sulfatase"/>
</dbReference>
<sequence>MVYYPNTKKTREAYSKGTFGPDVDMEVTKQFMETCAEDDRPFFLYATSRIGHKAYDFIIQEIDTWPPTPKLSWNAARQRYRKQEPVIAGRAGNYKTKGINDGGIRRHVEYLDYTIWQLVEKCKELGVLDNTVIIFSTDNGTKGWGKDSRNKQRGPHVPMFIYAPGLKMTKQGRSNEFVSFVDIVPTVADLMGVSDLLDGYELHGQSLYPYLFAEAEKHTREYNFSYQTRSDGHKQLVRGSYVMKDGGERWFDVSGEKRDLDSYPEIVNWDKVPQEFRDERDKLLDVLDEFDVYETEHDYEPKTNNRRRN</sequence>